<dbReference type="AlphaFoldDB" id="A0A2I2Z6B8"/>
<dbReference type="Pfam" id="PF00168">
    <property type="entry name" value="C2"/>
    <property type="match status" value="4"/>
</dbReference>
<keyword evidence="8" id="KW-0106">Calcium</keyword>
<evidence type="ECO:0000256" key="5">
    <source>
        <dbReference type="ARBA" id="ARBA00022692"/>
    </source>
</evidence>
<keyword evidence="11 14" id="KW-0472">Membrane</keyword>
<evidence type="ECO:0000256" key="10">
    <source>
        <dbReference type="ARBA" id="ARBA00022989"/>
    </source>
</evidence>
<keyword evidence="7" id="KW-0677">Repeat</keyword>
<keyword evidence="12" id="KW-0968">Cytoplasmic vesicle</keyword>
<dbReference type="InterPro" id="IPR032362">
    <property type="entry name" value="Ferlin_C"/>
</dbReference>
<dbReference type="InterPro" id="IPR037725">
    <property type="entry name" value="C2F_Ferlin"/>
</dbReference>
<evidence type="ECO:0000256" key="8">
    <source>
        <dbReference type="ARBA" id="ARBA00022837"/>
    </source>
</evidence>
<dbReference type="PANTHER" id="PTHR12546">
    <property type="entry name" value="FER-1-LIKE"/>
    <property type="match status" value="1"/>
</dbReference>
<evidence type="ECO:0000256" key="7">
    <source>
        <dbReference type="ARBA" id="ARBA00022737"/>
    </source>
</evidence>
<dbReference type="Proteomes" id="UP000001519">
    <property type="component" value="Chromosome 2A"/>
</dbReference>
<dbReference type="Bgee" id="ENSGGOG00000007201">
    <property type="expression patterns" value="Expressed in heart and 6 other cell types or tissues"/>
</dbReference>
<evidence type="ECO:0000256" key="1">
    <source>
        <dbReference type="ARBA" id="ARBA00004401"/>
    </source>
</evidence>
<feature type="domain" description="C2" evidence="15">
    <location>
        <begin position="434"/>
        <end position="552"/>
    </location>
</feature>
<evidence type="ECO:0000313" key="17">
    <source>
        <dbReference type="Proteomes" id="UP000001519"/>
    </source>
</evidence>
<dbReference type="EMBL" id="CABD030012187">
    <property type="status" value="NOT_ANNOTATED_CDS"/>
    <property type="molecule type" value="Genomic_DNA"/>
</dbReference>
<dbReference type="GeneTree" id="ENSGT00940000156187"/>
<accession>A0A2I2Z6B8</accession>
<reference evidence="16 17" key="2">
    <citation type="journal article" date="2012" name="Nature">
        <title>Insights into hominid evolution from the gorilla genome sequence.</title>
        <authorList>
            <person name="Scally A."/>
            <person name="Dutheil J.Y."/>
            <person name="Hillier L.W."/>
            <person name="Jordan G.E."/>
            <person name="Goodhead I."/>
            <person name="Herrero J."/>
            <person name="Hobolth A."/>
            <person name="Lappalainen T."/>
            <person name="Mailund T."/>
            <person name="Marques-Bonet T."/>
            <person name="McCarthy S."/>
            <person name="Montgomery S.H."/>
            <person name="Schwalie P.C."/>
            <person name="Tang Y.A."/>
            <person name="Ward M.C."/>
            <person name="Xue Y."/>
            <person name="Yngvadottir B."/>
            <person name="Alkan C."/>
            <person name="Andersen L.N."/>
            <person name="Ayub Q."/>
            <person name="Ball E.V."/>
            <person name="Beal K."/>
            <person name="Bradley B.J."/>
            <person name="Chen Y."/>
            <person name="Clee C.M."/>
            <person name="Fitzgerald S."/>
            <person name="Graves T.A."/>
            <person name="Gu Y."/>
            <person name="Heath P."/>
            <person name="Heger A."/>
            <person name="Karakoc E."/>
            <person name="Kolb-Kokocinski A."/>
            <person name="Laird G.K."/>
            <person name="Lunter G."/>
            <person name="Meader S."/>
            <person name="Mort M."/>
            <person name="Mullikin J.C."/>
            <person name="Munch K."/>
            <person name="O'Connor T.D."/>
            <person name="Phillips A.D."/>
            <person name="Prado-Martinez J."/>
            <person name="Rogers A.S."/>
            <person name="Sajjadian S."/>
            <person name="Schmidt D."/>
            <person name="Shaw K."/>
            <person name="Simpson J.T."/>
            <person name="Stenson P.D."/>
            <person name="Turner D.J."/>
            <person name="Vigilant L."/>
            <person name="Vilella A.J."/>
            <person name="Whitener W."/>
            <person name="Zhu B."/>
            <person name="Cooper D.N."/>
            <person name="de Jong P."/>
            <person name="Dermitzakis E.T."/>
            <person name="Eichler E.E."/>
            <person name="Flicek P."/>
            <person name="Goldman N."/>
            <person name="Mundy N.I."/>
            <person name="Ning Z."/>
            <person name="Odom D.T."/>
            <person name="Ponting C.P."/>
            <person name="Quail M.A."/>
            <person name="Ryder O.A."/>
            <person name="Searle S.M."/>
            <person name="Warren W.C."/>
            <person name="Wilson R.K."/>
            <person name="Schierup M.H."/>
            <person name="Rogers J."/>
            <person name="Tyler-Smith C."/>
            <person name="Durbin R."/>
        </authorList>
    </citation>
    <scope>NUCLEOTIDE SEQUENCE [LARGE SCALE GENOMIC DNA]</scope>
</reference>
<evidence type="ECO:0000256" key="11">
    <source>
        <dbReference type="ARBA" id="ARBA00023136"/>
    </source>
</evidence>
<keyword evidence="6" id="KW-0479">Metal-binding</keyword>
<dbReference type="InterPro" id="IPR000008">
    <property type="entry name" value="C2_dom"/>
</dbReference>
<feature type="domain" description="C2" evidence="15">
    <location>
        <begin position="183"/>
        <end position="311"/>
    </location>
</feature>
<protein>
    <submittedName>
        <fullName evidence="16">Dysferlin</fullName>
    </submittedName>
</protein>
<dbReference type="InterPro" id="IPR035892">
    <property type="entry name" value="C2_domain_sf"/>
</dbReference>
<dbReference type="CDD" id="cd08374">
    <property type="entry name" value="C2F_Ferlin"/>
    <property type="match status" value="1"/>
</dbReference>
<dbReference type="SMART" id="SM00239">
    <property type="entry name" value="C2"/>
    <property type="match status" value="4"/>
</dbReference>
<dbReference type="GO" id="GO:0005886">
    <property type="term" value="C:plasma membrane"/>
    <property type="evidence" value="ECO:0007669"/>
    <property type="project" value="UniProtKB-SubCell"/>
</dbReference>
<keyword evidence="9" id="KW-0735">Signal-anchor</keyword>
<evidence type="ECO:0000256" key="6">
    <source>
        <dbReference type="ARBA" id="ARBA00022723"/>
    </source>
</evidence>
<dbReference type="CDD" id="cd04037">
    <property type="entry name" value="C2E_Ferlin"/>
    <property type="match status" value="1"/>
</dbReference>
<evidence type="ECO:0000313" key="16">
    <source>
        <dbReference type="Ensembl" id="ENSGGOP00000042793.1"/>
    </source>
</evidence>
<evidence type="ECO:0000256" key="3">
    <source>
        <dbReference type="ARBA" id="ARBA00007561"/>
    </source>
</evidence>
<sequence>MDDKSEDSMSVSTLSFGVNRPTISCIFDYGNRYHLRCYMYQARDLAAMDKDSFSDPYAIVSFLHQSQKTVVVKNTLNPTWDQTLIFYEIEIFGEPATVAEQPPSIVVELYDHDTYGADEFMGRCICQPSLERMPRLAWFPLTRGSQPSGELLASFELIQREKVRLVCIQIQEAQSEDTDLPYPPPQREANIYMVPQNIKPALQRTAIEILAWGLRNMKSYQLANISSPSLVVECGGQTVQSCVIRNLRKNPNFDICTLFMEVMLPREELYCPPITVKVIDNRQFGRRPVVGQCTIRSLESFLCDPYSAESPSPQGGPDDVSLLSPGEDVLIDIDDKEPLIPIQEEEFIDWWSKFFASIGEREKCGSYLEKGFDTLKVYDTQLENVEAFEGLSDFCNTFKLYRGKTQEETEDPSVIGEFKGLFKIYPLPEDPAIPMPPRQFHQLAAQGPQECLVRIYIVRAFGLQPKDPNGKCDPYIKISIGKKSVSDQDNYIPCTLEPVFGKMFELTCTLPLEKDLKITLYDYDLLSKDEKIGETVIDLENRLLSKFGARCGLPQTYCVSGLNQWRDQLRPSQLLHLFCQQHRVKAPVYRTDRVMFQDKEYSIEEIEAGRIPNPHLGPVEERLALHVLQQQGLVPEHVESRPLYSPLQPDIEQSASWLLGFLAKAFPSFVIPFLRFFLRCIIWNTRDVILDDLSLMGEKMSDIYVKGWMIGFEEHKQKTDVHYRSLGGEGNFNWRFIFPFDYLPAEQVCTIAKKDAFWRLDKTESKIPARVVFQIWDNDKFSFDDFLGSLQLDLNRMPKPAKTAEKCSLDQLDDTFHPEWFVSLFEQKTVKGWWPCVAEEGEKKILAGKLEMTLEIVAESEHEERPAGQGRDEPNMNPKLEDPRRPDTSFLWFTSPYKTMKFILWRRFRWAIILFIILFVLLLFLAIFIYAFPNYAAMKLVKPFS</sequence>
<evidence type="ECO:0000256" key="2">
    <source>
        <dbReference type="ARBA" id="ARBA00004483"/>
    </source>
</evidence>
<gene>
    <name evidence="16" type="primary">DYSF</name>
</gene>
<evidence type="ECO:0000256" key="13">
    <source>
        <dbReference type="SAM" id="MobiDB-lite"/>
    </source>
</evidence>
<dbReference type="Ensembl" id="ENSGGOT00000052814.1">
    <property type="protein sequence ID" value="ENSGGOP00000042793.1"/>
    <property type="gene ID" value="ENSGGOG00000007201.3"/>
</dbReference>
<dbReference type="GO" id="GO:0034451">
    <property type="term" value="C:centriolar satellite"/>
    <property type="evidence" value="ECO:0007669"/>
    <property type="project" value="UniProtKB-ARBA"/>
</dbReference>
<proteinExistence type="inferred from homology"/>
<dbReference type="Pfam" id="PF16165">
    <property type="entry name" value="Ferlin_C"/>
    <property type="match status" value="1"/>
</dbReference>
<feature type="region of interest" description="Disordered" evidence="13">
    <location>
        <begin position="860"/>
        <end position="882"/>
    </location>
</feature>
<reference evidence="16" key="3">
    <citation type="submission" date="2025-08" db="UniProtKB">
        <authorList>
            <consortium name="Ensembl"/>
        </authorList>
    </citation>
    <scope>IDENTIFICATION</scope>
</reference>
<feature type="domain" description="C2" evidence="15">
    <location>
        <begin position="658"/>
        <end position="808"/>
    </location>
</feature>
<reference evidence="16" key="4">
    <citation type="submission" date="2025-09" db="UniProtKB">
        <authorList>
            <consortium name="Ensembl"/>
        </authorList>
    </citation>
    <scope>IDENTIFICATION</scope>
</reference>
<dbReference type="EMBL" id="CABD030012188">
    <property type="status" value="NOT_ANNOTATED_CDS"/>
    <property type="molecule type" value="Genomic_DNA"/>
</dbReference>
<keyword evidence="5 14" id="KW-0812">Transmembrane</keyword>
<evidence type="ECO:0000256" key="14">
    <source>
        <dbReference type="SAM" id="Phobius"/>
    </source>
</evidence>
<dbReference type="Gene3D" id="2.60.40.150">
    <property type="entry name" value="C2 domain"/>
    <property type="match status" value="3"/>
</dbReference>
<dbReference type="GO" id="GO:0030659">
    <property type="term" value="C:cytoplasmic vesicle membrane"/>
    <property type="evidence" value="ECO:0007669"/>
    <property type="project" value="UniProtKB-SubCell"/>
</dbReference>
<comment type="subcellular location">
    <subcellularLocation>
        <location evidence="1">Cell membrane</location>
        <topology evidence="1">Single-pass type II membrane protein</topology>
    </subcellularLocation>
    <subcellularLocation>
        <location evidence="2">Cytoplasmic vesicle membrane</location>
        <topology evidence="2">Single-pass type II membrane protein</topology>
    </subcellularLocation>
</comment>
<dbReference type="EMBL" id="CABD030012189">
    <property type="status" value="NOT_ANNOTATED_CDS"/>
    <property type="molecule type" value="Genomic_DNA"/>
</dbReference>
<comment type="similarity">
    <text evidence="3">Belongs to the ferlin family.</text>
</comment>
<dbReference type="InterPro" id="IPR037721">
    <property type="entry name" value="Ferlin"/>
</dbReference>
<dbReference type="InterPro" id="IPR055072">
    <property type="entry name" value="Ferlin_DSRM"/>
</dbReference>
<keyword evidence="4" id="KW-1003">Cell membrane</keyword>
<dbReference type="PROSITE" id="PS50004">
    <property type="entry name" value="C2"/>
    <property type="match status" value="4"/>
</dbReference>
<dbReference type="FunFam" id="2.60.40.150:FF:000009">
    <property type="entry name" value="dysferlin isoform X2"/>
    <property type="match status" value="1"/>
</dbReference>
<dbReference type="CDD" id="cd04017">
    <property type="entry name" value="C2D_Ferlin"/>
    <property type="match status" value="1"/>
</dbReference>
<dbReference type="SUPFAM" id="SSF49562">
    <property type="entry name" value="C2 domain (Calcium/lipid-binding domain, CaLB)"/>
    <property type="match status" value="4"/>
</dbReference>
<dbReference type="FunFam" id="2.60.40.150:FF:000026">
    <property type="entry name" value="dysferlin isoform X2"/>
    <property type="match status" value="1"/>
</dbReference>
<name>A0A2I2Z6B8_GORGO</name>
<keyword evidence="10 14" id="KW-1133">Transmembrane helix</keyword>
<dbReference type="InterPro" id="IPR037723">
    <property type="entry name" value="C2D_Ferlin"/>
</dbReference>
<organism evidence="16 17">
    <name type="scientific">Gorilla gorilla gorilla</name>
    <name type="common">Western lowland gorilla</name>
    <dbReference type="NCBI Taxonomy" id="9595"/>
    <lineage>
        <taxon>Eukaryota</taxon>
        <taxon>Metazoa</taxon>
        <taxon>Chordata</taxon>
        <taxon>Craniata</taxon>
        <taxon>Vertebrata</taxon>
        <taxon>Euteleostomi</taxon>
        <taxon>Mammalia</taxon>
        <taxon>Eutheria</taxon>
        <taxon>Euarchontoglires</taxon>
        <taxon>Primates</taxon>
        <taxon>Haplorrhini</taxon>
        <taxon>Catarrhini</taxon>
        <taxon>Hominidae</taxon>
        <taxon>Gorilla</taxon>
    </lineage>
</organism>
<dbReference type="GO" id="GO:0046872">
    <property type="term" value="F:metal ion binding"/>
    <property type="evidence" value="ECO:0007669"/>
    <property type="project" value="UniProtKB-KW"/>
</dbReference>
<dbReference type="InterPro" id="IPR037724">
    <property type="entry name" value="C2E_Ferlin"/>
</dbReference>
<keyword evidence="17" id="KW-1185">Reference proteome</keyword>
<evidence type="ECO:0000256" key="4">
    <source>
        <dbReference type="ARBA" id="ARBA00022475"/>
    </source>
</evidence>
<dbReference type="PANTHER" id="PTHR12546:SF44">
    <property type="entry name" value="DYSFERLIN"/>
    <property type="match status" value="1"/>
</dbReference>
<evidence type="ECO:0000256" key="12">
    <source>
        <dbReference type="ARBA" id="ARBA00023329"/>
    </source>
</evidence>
<reference evidence="17" key="1">
    <citation type="submission" date="2011-05" db="EMBL/GenBank/DDBJ databases">
        <title>Insights into the evolution of the great apes provided by the gorilla genome.</title>
        <authorList>
            <person name="Scally A."/>
        </authorList>
    </citation>
    <scope>NUCLEOTIDE SEQUENCE [LARGE SCALE GENOMIC DNA]</scope>
</reference>
<dbReference type="FunFam" id="2.60.40.150:FF:000021">
    <property type="entry name" value="dysferlin isoform X2"/>
    <property type="match status" value="1"/>
</dbReference>
<feature type="domain" description="C2" evidence="15">
    <location>
        <begin position="17"/>
        <end position="143"/>
    </location>
</feature>
<evidence type="ECO:0000256" key="9">
    <source>
        <dbReference type="ARBA" id="ARBA00022968"/>
    </source>
</evidence>
<feature type="transmembrane region" description="Helical" evidence="14">
    <location>
        <begin position="910"/>
        <end position="932"/>
    </location>
</feature>
<evidence type="ECO:0000259" key="15">
    <source>
        <dbReference type="PROSITE" id="PS50004"/>
    </source>
</evidence>
<dbReference type="Pfam" id="PF22901">
    <property type="entry name" value="dsrm_Ferlin"/>
    <property type="match status" value="1"/>
</dbReference>